<comment type="caution">
    <text evidence="2">The sequence shown here is derived from an EMBL/GenBank/DDBJ whole genome shotgun (WGS) entry which is preliminary data.</text>
</comment>
<reference evidence="2 3" key="1">
    <citation type="submission" date="2018-05" db="EMBL/GenBank/DDBJ databases">
        <title>Genomic Encyclopedia of Type Strains, Phase IV (KMG-IV): sequencing the most valuable type-strain genomes for metagenomic binning, comparative biology and taxonomic classification.</title>
        <authorList>
            <person name="Goeker M."/>
        </authorList>
    </citation>
    <scope>NUCLEOTIDE SEQUENCE [LARGE SCALE GENOMIC DNA]</scope>
    <source>
        <strain evidence="2 3">JC118</strain>
    </source>
</reference>
<evidence type="ECO:0000313" key="3">
    <source>
        <dbReference type="Proteomes" id="UP000247612"/>
    </source>
</evidence>
<dbReference type="Gene3D" id="3.20.20.70">
    <property type="entry name" value="Aldolase class I"/>
    <property type="match status" value="1"/>
</dbReference>
<proteinExistence type="predicted"/>
<dbReference type="InterPro" id="IPR013785">
    <property type="entry name" value="Aldolase_TIM"/>
</dbReference>
<name>A0A318KNS7_9FIRM</name>
<dbReference type="RefSeq" id="WP_022937071.1">
    <property type="nucleotide sequence ID" value="NZ_CABKRQ010000002.1"/>
</dbReference>
<evidence type="ECO:0000256" key="1">
    <source>
        <dbReference type="ARBA" id="ARBA00023270"/>
    </source>
</evidence>
<keyword evidence="3" id="KW-1185">Reference proteome</keyword>
<dbReference type="EMBL" id="QJKH01000005">
    <property type="protein sequence ID" value="PXX79694.1"/>
    <property type="molecule type" value="Genomic_DNA"/>
</dbReference>
<dbReference type="InterPro" id="IPR001585">
    <property type="entry name" value="TAL/FSA"/>
</dbReference>
<sequence>MSEKHYFQRVKEQSETRFWINNVTEKEAHWAIDEGAVGCTQNPSYVYKMMNHPDMQEKVEALIKKYVGEESDANEILIKIQRDLVKDIAAVFLDQYEASQGRCGYVSIQGDPFHEDADTIIAHALFNRQAGPNIMAKVPVTEEGLKAIEVLVAQGVPINATEVMSVRQALDVCEVYERATHGMKNKAPIYYSHITGILDEYLKKVVETEKIEISADTLWHAGICAAKKTYWLCRQKNKEVGFIGGGARGLHHFTEMVGADANITINWQGTADKLIAENPMVVQRFFMPTPDRVVDELCTKLPDFRKAYFVEAIKPSEYEDFGPVVLFRSSFEDAWLKALDKIRSYQ</sequence>
<dbReference type="PANTHER" id="PTHR10683:SF31">
    <property type="entry name" value="TRANSALDOLASE"/>
    <property type="match status" value="1"/>
</dbReference>
<dbReference type="PANTHER" id="PTHR10683">
    <property type="entry name" value="TRANSALDOLASE"/>
    <property type="match status" value="1"/>
</dbReference>
<dbReference type="GO" id="GO:0005975">
    <property type="term" value="P:carbohydrate metabolic process"/>
    <property type="evidence" value="ECO:0007669"/>
    <property type="project" value="InterPro"/>
</dbReference>
<gene>
    <name evidence="2" type="ORF">DES51_105168</name>
</gene>
<dbReference type="AlphaFoldDB" id="A0A318KNS7"/>
<accession>A0A318KNS7</accession>
<dbReference type="Pfam" id="PF00923">
    <property type="entry name" value="TAL_FSA"/>
    <property type="match status" value="1"/>
</dbReference>
<organism evidence="2 3">
    <name type="scientific">Dielma fastidiosa</name>
    <dbReference type="NCBI Taxonomy" id="1034346"/>
    <lineage>
        <taxon>Bacteria</taxon>
        <taxon>Bacillati</taxon>
        <taxon>Bacillota</taxon>
        <taxon>Erysipelotrichia</taxon>
        <taxon>Erysipelotrichales</taxon>
        <taxon>Erysipelotrichaceae</taxon>
        <taxon>Dielma</taxon>
    </lineage>
</organism>
<dbReference type="Proteomes" id="UP000247612">
    <property type="component" value="Unassembled WGS sequence"/>
</dbReference>
<evidence type="ECO:0000313" key="2">
    <source>
        <dbReference type="EMBL" id="PXX79694.1"/>
    </source>
</evidence>
<dbReference type="SUPFAM" id="SSF51569">
    <property type="entry name" value="Aldolase"/>
    <property type="match status" value="1"/>
</dbReference>
<keyword evidence="1" id="KW-0704">Schiff base</keyword>
<protein>
    <submittedName>
        <fullName evidence="2">Transaldolase</fullName>
    </submittedName>
</protein>
<dbReference type="STRING" id="1034346.GCA_000313565_00760"/>
<dbReference type="OrthoDB" id="9807051at2"/>